<feature type="signal peptide" evidence="10">
    <location>
        <begin position="1"/>
        <end position="26"/>
    </location>
</feature>
<dbReference type="GO" id="GO:0006032">
    <property type="term" value="P:chitin catabolic process"/>
    <property type="evidence" value="ECO:0007669"/>
    <property type="project" value="UniProtKB-KW"/>
</dbReference>
<dbReference type="GO" id="GO:0005576">
    <property type="term" value="C:extracellular region"/>
    <property type="evidence" value="ECO:0007669"/>
    <property type="project" value="InterPro"/>
</dbReference>
<dbReference type="SUPFAM" id="SSF51445">
    <property type="entry name" value="(Trans)glycosidases"/>
    <property type="match status" value="1"/>
</dbReference>
<accession>A0A5P9Q8J2</accession>
<dbReference type="SUPFAM" id="SSF51055">
    <property type="entry name" value="Carbohydrate binding domain"/>
    <property type="match status" value="1"/>
</dbReference>
<dbReference type="GO" id="GO:0030246">
    <property type="term" value="F:carbohydrate binding"/>
    <property type="evidence" value="ECO:0007669"/>
    <property type="project" value="InterPro"/>
</dbReference>
<sequence length="570" mass="59981">MKLTLRRHAVATALVAATALTGSLLAATPAAQAATTSTTVSPSDTPDNPINGFRNVGYFAQWGIYGRNYQVGDIEKAGNASKLNVINYAFANISQDGQCFEANKAVGTGGTADDGVGSGDAYADYGKSYDAATSVSGTADAWDQPLAGNFNQLKELKAKNPNLKVVLSIGGWSYSKFWSKVAASDASRKKFVSSCVDMFLKGNLPVIDGRGGTGAGAGVFDGFDIDWEWPGTNNGLTGNIVDPANDGKNFVLLAKEFRSQLDALTTTTGEKYILSAFAPANPEDITTGHWNDPELFKAMDYVNVQGYDLWGAWNPTLDGHQINLYDDPADPRDADQQFSADKAISLYTSAGINPAQLGLGMAMYGRGWTGVKSSTPWSAATGAAHGTYEDGIEDYDKIKSVGTGSYDATVGAAWRYDGTNWWSLDTAQTVAQKADYIRKKGLGGGMWWELDGDRDGDLLTALMSKLGTGAAGPLTGSGTTQPTSPTTTAPTTTAPTTTAPTTTAPTTTAPTTTAPTTPATCSVAAWSASTVYTGGQKVSYQGKTYTAKWWTQNETPGASEWGPWNLTGTC</sequence>
<dbReference type="OrthoDB" id="99456at2"/>
<protein>
    <recommendedName>
        <fullName evidence="2">chitinase</fullName>
        <ecNumber evidence="2">3.2.1.14</ecNumber>
    </recommendedName>
</protein>
<name>A0A5P9Q8J2_9MICO</name>
<evidence type="ECO:0000256" key="5">
    <source>
        <dbReference type="ARBA" id="ARBA00023277"/>
    </source>
</evidence>
<organism evidence="12 13">
    <name type="scientific">Luteimicrobium xylanilyticum</name>
    <dbReference type="NCBI Taxonomy" id="1133546"/>
    <lineage>
        <taxon>Bacteria</taxon>
        <taxon>Bacillati</taxon>
        <taxon>Actinomycetota</taxon>
        <taxon>Actinomycetes</taxon>
        <taxon>Micrococcales</taxon>
        <taxon>Luteimicrobium</taxon>
    </lineage>
</organism>
<dbReference type="InterPro" id="IPR006311">
    <property type="entry name" value="TAT_signal"/>
</dbReference>
<proteinExistence type="inferred from homology"/>
<keyword evidence="3 7" id="KW-0378">Hydrolase</keyword>
<dbReference type="PANTHER" id="PTHR11177">
    <property type="entry name" value="CHITINASE"/>
    <property type="match status" value="1"/>
</dbReference>
<dbReference type="EC" id="3.2.1.14" evidence="2"/>
<dbReference type="Proteomes" id="UP000326702">
    <property type="component" value="Chromosome"/>
</dbReference>
<dbReference type="InterPro" id="IPR003610">
    <property type="entry name" value="CBM5/12"/>
</dbReference>
<evidence type="ECO:0000256" key="6">
    <source>
        <dbReference type="ARBA" id="ARBA00023295"/>
    </source>
</evidence>
<dbReference type="Gene3D" id="3.10.50.10">
    <property type="match status" value="1"/>
</dbReference>
<dbReference type="GO" id="GO:0008061">
    <property type="term" value="F:chitin binding"/>
    <property type="evidence" value="ECO:0007669"/>
    <property type="project" value="InterPro"/>
</dbReference>
<feature type="compositionally biased region" description="Low complexity" evidence="9">
    <location>
        <begin position="479"/>
        <end position="518"/>
    </location>
</feature>
<dbReference type="InterPro" id="IPR029070">
    <property type="entry name" value="Chitinase_insertion_sf"/>
</dbReference>
<dbReference type="GO" id="GO:0005975">
    <property type="term" value="P:carbohydrate metabolic process"/>
    <property type="evidence" value="ECO:0007669"/>
    <property type="project" value="InterPro"/>
</dbReference>
<dbReference type="RefSeq" id="WP_036952282.1">
    <property type="nucleotide sequence ID" value="NZ_BAABIH010000001.1"/>
</dbReference>
<dbReference type="SUPFAM" id="SSF54556">
    <property type="entry name" value="Chitinase insertion domain"/>
    <property type="match status" value="1"/>
</dbReference>
<dbReference type="PANTHER" id="PTHR11177:SF317">
    <property type="entry name" value="CHITINASE 12-RELATED"/>
    <property type="match status" value="1"/>
</dbReference>
<comment type="similarity">
    <text evidence="8">Belongs to the glycosyl hydrolase 18 family.</text>
</comment>
<evidence type="ECO:0000259" key="11">
    <source>
        <dbReference type="PROSITE" id="PS51910"/>
    </source>
</evidence>
<dbReference type="InterPro" id="IPR011583">
    <property type="entry name" value="Chitinase_II/V-like_cat"/>
</dbReference>
<feature type="chain" id="PRO_5039080837" description="chitinase" evidence="10">
    <location>
        <begin position="27"/>
        <end position="570"/>
    </location>
</feature>
<evidence type="ECO:0000313" key="12">
    <source>
        <dbReference type="EMBL" id="QFU97460.1"/>
    </source>
</evidence>
<gene>
    <name evidence="12" type="ORF">KDY119_00958</name>
</gene>
<evidence type="ECO:0000256" key="7">
    <source>
        <dbReference type="RuleBase" id="RU000489"/>
    </source>
</evidence>
<reference evidence="12 13" key="1">
    <citation type="submission" date="2019-10" db="EMBL/GenBank/DDBJ databases">
        <title>Genome sequence of Luteimicrobium xylanilyticum HY-24.</title>
        <authorList>
            <person name="Kim D.Y."/>
            <person name="Park H.-Y."/>
        </authorList>
    </citation>
    <scope>NUCLEOTIDE SEQUENCE [LARGE SCALE GENOMIC DNA]</scope>
    <source>
        <strain evidence="12 13">HY-24</strain>
    </source>
</reference>
<keyword evidence="10" id="KW-0732">Signal</keyword>
<dbReference type="KEGG" id="lxl:KDY119_00958"/>
<dbReference type="InterPro" id="IPR050314">
    <property type="entry name" value="Glycosyl_Hydrlase_18"/>
</dbReference>
<dbReference type="InterPro" id="IPR036573">
    <property type="entry name" value="CBM_sf_5/12"/>
</dbReference>
<dbReference type="CDD" id="cd06548">
    <property type="entry name" value="GH18_chitinase"/>
    <property type="match status" value="1"/>
</dbReference>
<dbReference type="AlphaFoldDB" id="A0A5P9Q8J2"/>
<keyword evidence="4" id="KW-0146">Chitin degradation</keyword>
<dbReference type="InterPro" id="IPR001579">
    <property type="entry name" value="Glyco_hydro_18_chit_AS"/>
</dbReference>
<dbReference type="CDD" id="cd12215">
    <property type="entry name" value="ChiC_BD"/>
    <property type="match status" value="1"/>
</dbReference>
<evidence type="ECO:0000256" key="1">
    <source>
        <dbReference type="ARBA" id="ARBA00000822"/>
    </source>
</evidence>
<evidence type="ECO:0000256" key="10">
    <source>
        <dbReference type="SAM" id="SignalP"/>
    </source>
</evidence>
<keyword evidence="4" id="KW-0624">Polysaccharide degradation</keyword>
<dbReference type="Gene3D" id="3.20.20.80">
    <property type="entry name" value="Glycosidases"/>
    <property type="match status" value="1"/>
</dbReference>
<evidence type="ECO:0000256" key="8">
    <source>
        <dbReference type="RuleBase" id="RU004453"/>
    </source>
</evidence>
<dbReference type="SMART" id="SM00636">
    <property type="entry name" value="Glyco_18"/>
    <property type="match status" value="1"/>
</dbReference>
<evidence type="ECO:0000313" key="13">
    <source>
        <dbReference type="Proteomes" id="UP000326702"/>
    </source>
</evidence>
<comment type="catalytic activity">
    <reaction evidence="1">
        <text>Random endo-hydrolysis of N-acetyl-beta-D-glucosaminide (1-&gt;4)-beta-linkages in chitin and chitodextrins.</text>
        <dbReference type="EC" id="3.2.1.14"/>
    </reaction>
</comment>
<dbReference type="EMBL" id="CP045529">
    <property type="protein sequence ID" value="QFU97460.1"/>
    <property type="molecule type" value="Genomic_DNA"/>
</dbReference>
<dbReference type="Gene3D" id="2.10.10.20">
    <property type="entry name" value="Carbohydrate-binding module superfamily 5/12"/>
    <property type="match status" value="1"/>
</dbReference>
<feature type="region of interest" description="Disordered" evidence="9">
    <location>
        <begin position="470"/>
        <end position="518"/>
    </location>
</feature>
<keyword evidence="6 7" id="KW-0326">Glycosidase</keyword>
<dbReference type="SMART" id="SM00495">
    <property type="entry name" value="ChtBD3"/>
    <property type="match status" value="1"/>
</dbReference>
<keyword evidence="13" id="KW-1185">Reference proteome</keyword>
<feature type="domain" description="GH18" evidence="11">
    <location>
        <begin position="53"/>
        <end position="469"/>
    </location>
</feature>
<dbReference type="PROSITE" id="PS01095">
    <property type="entry name" value="GH18_1"/>
    <property type="match status" value="1"/>
</dbReference>
<dbReference type="PROSITE" id="PS51910">
    <property type="entry name" value="GH18_2"/>
    <property type="match status" value="1"/>
</dbReference>
<dbReference type="PROSITE" id="PS51318">
    <property type="entry name" value="TAT"/>
    <property type="match status" value="1"/>
</dbReference>
<evidence type="ECO:0000256" key="3">
    <source>
        <dbReference type="ARBA" id="ARBA00022801"/>
    </source>
</evidence>
<dbReference type="GO" id="GO:0008843">
    <property type="term" value="F:endochitinase activity"/>
    <property type="evidence" value="ECO:0007669"/>
    <property type="project" value="UniProtKB-EC"/>
</dbReference>
<dbReference type="InterPro" id="IPR017853">
    <property type="entry name" value="GH"/>
</dbReference>
<dbReference type="Pfam" id="PF00704">
    <property type="entry name" value="Glyco_hydro_18"/>
    <property type="match status" value="1"/>
</dbReference>
<evidence type="ECO:0000256" key="4">
    <source>
        <dbReference type="ARBA" id="ARBA00023024"/>
    </source>
</evidence>
<evidence type="ECO:0000256" key="9">
    <source>
        <dbReference type="SAM" id="MobiDB-lite"/>
    </source>
</evidence>
<dbReference type="InterPro" id="IPR001223">
    <property type="entry name" value="Glyco_hydro18_cat"/>
</dbReference>
<keyword evidence="5" id="KW-0119">Carbohydrate metabolism</keyword>
<evidence type="ECO:0000256" key="2">
    <source>
        <dbReference type="ARBA" id="ARBA00012729"/>
    </source>
</evidence>
<dbReference type="Pfam" id="PF02839">
    <property type="entry name" value="CBM_5_12"/>
    <property type="match status" value="1"/>
</dbReference>